<comment type="caution">
    <text evidence="2">The sequence shown here is derived from an EMBL/GenBank/DDBJ whole genome shotgun (WGS) entry which is preliminary data.</text>
</comment>
<dbReference type="PANTHER" id="PTHR22916">
    <property type="entry name" value="GLYCOSYLTRANSFERASE"/>
    <property type="match status" value="1"/>
</dbReference>
<evidence type="ECO:0000313" key="2">
    <source>
        <dbReference type="EMBL" id="MFC4673214.1"/>
    </source>
</evidence>
<feature type="domain" description="Glycosyltransferase 2-like" evidence="1">
    <location>
        <begin position="10"/>
        <end position="156"/>
    </location>
</feature>
<reference evidence="3" key="1">
    <citation type="journal article" date="2019" name="Int. J. Syst. Evol. Microbiol.">
        <title>The Global Catalogue of Microorganisms (GCM) 10K type strain sequencing project: providing services to taxonomists for standard genome sequencing and annotation.</title>
        <authorList>
            <consortium name="The Broad Institute Genomics Platform"/>
            <consortium name="The Broad Institute Genome Sequencing Center for Infectious Disease"/>
            <person name="Wu L."/>
            <person name="Ma J."/>
        </authorList>
    </citation>
    <scope>NUCLEOTIDE SEQUENCE [LARGE SCALE GENOMIC DNA]</scope>
    <source>
        <strain evidence="3">CCUG 66188</strain>
    </source>
</reference>
<dbReference type="GO" id="GO:0016757">
    <property type="term" value="F:glycosyltransferase activity"/>
    <property type="evidence" value="ECO:0007669"/>
    <property type="project" value="UniProtKB-KW"/>
</dbReference>
<evidence type="ECO:0000259" key="1">
    <source>
        <dbReference type="Pfam" id="PF00535"/>
    </source>
</evidence>
<dbReference type="RefSeq" id="WP_379994452.1">
    <property type="nucleotide sequence ID" value="NZ_JBHSGN010000050.1"/>
</dbReference>
<evidence type="ECO:0000313" key="3">
    <source>
        <dbReference type="Proteomes" id="UP001596023"/>
    </source>
</evidence>
<dbReference type="CDD" id="cd00761">
    <property type="entry name" value="Glyco_tranf_GTA_type"/>
    <property type="match status" value="1"/>
</dbReference>
<dbReference type="Pfam" id="PF00535">
    <property type="entry name" value="Glycos_transf_2"/>
    <property type="match status" value="1"/>
</dbReference>
<protein>
    <submittedName>
        <fullName evidence="2">Glycosyltransferase</fullName>
        <ecNumber evidence="2">2.4.-.-</ecNumber>
    </submittedName>
</protein>
<dbReference type="InterPro" id="IPR001173">
    <property type="entry name" value="Glyco_trans_2-like"/>
</dbReference>
<sequence>MQKQDNKGISIIICCYNSTARLPETIRHIALQEVDDNISWELIIINNASTDNLETVAYSEWEKYKNTKAGFSIVEEVQQGQTYARRKGVSMAQYEYVLFCDDDNWLHHDYLQNAFRIMETNPQIGALGGQGEAVSDVNFPDWFEDFSDGYAVGKQDKDSGDISQKGYLWGAGMVTRLSLLIKIFDVTYPMLLSGRSEEKLTSGDDSEISQRILLMGYHLFYSQELRFKHFIPHNRLTWKYKKKLFEGFTYSGTYVLNNYMIANQYLHVSKTKLLSSIFKLSVKNILWIVLSRNRKAIESQLSWEKAFFFGNAKFLTDANSRAIFQFYLKYGRENFAIK</sequence>
<keyword evidence="2" id="KW-0328">Glycosyltransferase</keyword>
<proteinExistence type="predicted"/>
<dbReference type="Gene3D" id="3.90.550.10">
    <property type="entry name" value="Spore Coat Polysaccharide Biosynthesis Protein SpsA, Chain A"/>
    <property type="match status" value="1"/>
</dbReference>
<dbReference type="EMBL" id="JBHSGN010000050">
    <property type="protein sequence ID" value="MFC4673214.1"/>
    <property type="molecule type" value="Genomic_DNA"/>
</dbReference>
<name>A0ABV9KTR3_9BACT</name>
<keyword evidence="2" id="KW-0808">Transferase</keyword>
<dbReference type="Proteomes" id="UP001596023">
    <property type="component" value="Unassembled WGS sequence"/>
</dbReference>
<keyword evidence="3" id="KW-1185">Reference proteome</keyword>
<accession>A0ABV9KTR3</accession>
<dbReference type="PANTHER" id="PTHR22916:SF3">
    <property type="entry name" value="UDP-GLCNAC:BETAGAL BETA-1,3-N-ACETYLGLUCOSAMINYLTRANSFERASE-LIKE PROTEIN 1"/>
    <property type="match status" value="1"/>
</dbReference>
<gene>
    <name evidence="2" type="ORF">ACFO6W_05885</name>
</gene>
<organism evidence="2 3">
    <name type="scientific">Dysgonomonas termitidis</name>
    <dbReference type="NCBI Taxonomy" id="1516126"/>
    <lineage>
        <taxon>Bacteria</taxon>
        <taxon>Pseudomonadati</taxon>
        <taxon>Bacteroidota</taxon>
        <taxon>Bacteroidia</taxon>
        <taxon>Bacteroidales</taxon>
        <taxon>Dysgonomonadaceae</taxon>
        <taxon>Dysgonomonas</taxon>
    </lineage>
</organism>
<dbReference type="InterPro" id="IPR029044">
    <property type="entry name" value="Nucleotide-diphossugar_trans"/>
</dbReference>
<dbReference type="SUPFAM" id="SSF53448">
    <property type="entry name" value="Nucleotide-diphospho-sugar transferases"/>
    <property type="match status" value="1"/>
</dbReference>
<dbReference type="EC" id="2.4.-.-" evidence="2"/>